<evidence type="ECO:0000256" key="1">
    <source>
        <dbReference type="SAM" id="Phobius"/>
    </source>
</evidence>
<keyword evidence="3" id="KW-1185">Reference proteome</keyword>
<keyword evidence="1" id="KW-0472">Membrane</keyword>
<accession>A0A8X6URC3</accession>
<proteinExistence type="predicted"/>
<keyword evidence="1" id="KW-0812">Transmembrane</keyword>
<dbReference type="AlphaFoldDB" id="A0A8X6URC3"/>
<dbReference type="Proteomes" id="UP000887013">
    <property type="component" value="Unassembled WGS sequence"/>
</dbReference>
<feature type="transmembrane region" description="Helical" evidence="1">
    <location>
        <begin position="58"/>
        <end position="76"/>
    </location>
</feature>
<name>A0A8X6URC3_NEPPI</name>
<organism evidence="2 3">
    <name type="scientific">Nephila pilipes</name>
    <name type="common">Giant wood spider</name>
    <name type="synonym">Nephila maculata</name>
    <dbReference type="NCBI Taxonomy" id="299642"/>
    <lineage>
        <taxon>Eukaryota</taxon>
        <taxon>Metazoa</taxon>
        <taxon>Ecdysozoa</taxon>
        <taxon>Arthropoda</taxon>
        <taxon>Chelicerata</taxon>
        <taxon>Arachnida</taxon>
        <taxon>Araneae</taxon>
        <taxon>Araneomorphae</taxon>
        <taxon>Entelegynae</taxon>
        <taxon>Araneoidea</taxon>
        <taxon>Nephilidae</taxon>
        <taxon>Nephila</taxon>
    </lineage>
</organism>
<keyword evidence="1" id="KW-1133">Transmembrane helix</keyword>
<evidence type="ECO:0000313" key="3">
    <source>
        <dbReference type="Proteomes" id="UP000887013"/>
    </source>
</evidence>
<comment type="caution">
    <text evidence="2">The sequence shown here is derived from an EMBL/GenBank/DDBJ whole genome shotgun (WGS) entry which is preliminary data.</text>
</comment>
<reference evidence="2" key="1">
    <citation type="submission" date="2020-08" db="EMBL/GenBank/DDBJ databases">
        <title>Multicomponent nature underlies the extraordinary mechanical properties of spider dragline silk.</title>
        <authorList>
            <person name="Kono N."/>
            <person name="Nakamura H."/>
            <person name="Mori M."/>
            <person name="Yoshida Y."/>
            <person name="Ohtoshi R."/>
            <person name="Malay A.D."/>
            <person name="Moran D.A.P."/>
            <person name="Tomita M."/>
            <person name="Numata K."/>
            <person name="Arakawa K."/>
        </authorList>
    </citation>
    <scope>NUCLEOTIDE SEQUENCE</scope>
</reference>
<protein>
    <submittedName>
        <fullName evidence="2">Uncharacterized protein</fullName>
    </submittedName>
</protein>
<dbReference type="EMBL" id="BMAW01083644">
    <property type="protein sequence ID" value="GFU35039.1"/>
    <property type="molecule type" value="Genomic_DNA"/>
</dbReference>
<gene>
    <name evidence="2" type="ORF">NPIL_595781</name>
</gene>
<evidence type="ECO:0000313" key="2">
    <source>
        <dbReference type="EMBL" id="GFU35039.1"/>
    </source>
</evidence>
<sequence>MFPSNDNCVEPLIYDDHTKMCHAGVDIGLTHLQEQLWIVKDRKYVKKTLNDLSLVEDYVLYCILVILLRLFKWLIVNSKWWKRVDNTEVINDFSSKDSLEIRS</sequence>